<dbReference type="Gene3D" id="2.40.440.10">
    <property type="entry name" value="L,D-transpeptidase catalytic domain-like"/>
    <property type="match status" value="1"/>
</dbReference>
<keyword evidence="2" id="KW-0808">Transferase</keyword>
<dbReference type="EMBL" id="JAVREP010000004">
    <property type="protein sequence ID" value="MDT0328437.1"/>
    <property type="molecule type" value="Genomic_DNA"/>
</dbReference>
<protein>
    <submittedName>
        <fullName evidence="11">Ig-like domain-containing protein</fullName>
    </submittedName>
</protein>
<dbReference type="PROSITE" id="PS51257">
    <property type="entry name" value="PROKAR_LIPOPROTEIN"/>
    <property type="match status" value="1"/>
</dbReference>
<comment type="pathway">
    <text evidence="1 7">Cell wall biogenesis; peptidoglycan biosynthesis.</text>
</comment>
<dbReference type="PANTHER" id="PTHR30582:SF2">
    <property type="entry name" value="L,D-TRANSPEPTIDASE YCIB-RELATED"/>
    <property type="match status" value="1"/>
</dbReference>
<dbReference type="CDD" id="cd13432">
    <property type="entry name" value="LDT_IgD_like_2"/>
    <property type="match status" value="1"/>
</dbReference>
<dbReference type="Gene3D" id="2.60.40.3780">
    <property type="match status" value="1"/>
</dbReference>
<dbReference type="CDD" id="cd16913">
    <property type="entry name" value="YkuD_like"/>
    <property type="match status" value="1"/>
</dbReference>
<feature type="chain" id="PRO_5045724899" evidence="9">
    <location>
        <begin position="31"/>
        <end position="424"/>
    </location>
</feature>
<evidence type="ECO:0000259" key="10">
    <source>
        <dbReference type="PROSITE" id="PS52029"/>
    </source>
</evidence>
<feature type="active site" description="Nucleophile" evidence="7">
    <location>
        <position position="353"/>
    </location>
</feature>
<evidence type="ECO:0000256" key="2">
    <source>
        <dbReference type="ARBA" id="ARBA00022679"/>
    </source>
</evidence>
<keyword evidence="3 7" id="KW-0133">Cell shape</keyword>
<dbReference type="InterPro" id="IPR041280">
    <property type="entry name" value="Big_10"/>
</dbReference>
<dbReference type="Pfam" id="PF03734">
    <property type="entry name" value="YkuD"/>
    <property type="match status" value="1"/>
</dbReference>
<evidence type="ECO:0000256" key="1">
    <source>
        <dbReference type="ARBA" id="ARBA00004752"/>
    </source>
</evidence>
<evidence type="ECO:0000256" key="6">
    <source>
        <dbReference type="ARBA" id="ARBA00023316"/>
    </source>
</evidence>
<feature type="region of interest" description="Disordered" evidence="8">
    <location>
        <begin position="402"/>
        <end position="424"/>
    </location>
</feature>
<reference evidence="12" key="1">
    <citation type="submission" date="2023-07" db="EMBL/GenBank/DDBJ databases">
        <title>30 novel species of actinomycetes from the DSMZ collection.</title>
        <authorList>
            <person name="Nouioui I."/>
        </authorList>
    </citation>
    <scope>NUCLEOTIDE SEQUENCE [LARGE SCALE GENOMIC DNA]</scope>
    <source>
        <strain evidence="12">DSM 44743</strain>
    </source>
</reference>
<feature type="signal peptide" evidence="9">
    <location>
        <begin position="1"/>
        <end position="30"/>
    </location>
</feature>
<keyword evidence="5" id="KW-0012">Acyltransferase</keyword>
<evidence type="ECO:0000256" key="9">
    <source>
        <dbReference type="SAM" id="SignalP"/>
    </source>
</evidence>
<proteinExistence type="predicted"/>
<evidence type="ECO:0000256" key="7">
    <source>
        <dbReference type="PROSITE-ProRule" id="PRU01373"/>
    </source>
</evidence>
<gene>
    <name evidence="11" type="ORF">RM479_08430</name>
</gene>
<keyword evidence="4 7" id="KW-0573">Peptidoglycan synthesis</keyword>
<evidence type="ECO:0000256" key="4">
    <source>
        <dbReference type="ARBA" id="ARBA00022984"/>
    </source>
</evidence>
<keyword evidence="12" id="KW-1185">Reference proteome</keyword>
<sequence length="424" mass="45403">MGTLPRSAPRRYGIGLVVLALAATACTSGGGDGPAGEPVPDTDAAVLTITPENGTEAVAPNTPITVSTEDGAISEVVVAQVVPDQAEEDVSPFEMTGTLNEEGTEWTSDWNLAPGAQVTVTATAEDGAGGTSELVHEFTTEAAVPGQRLEVAYNYPTSGDTVGVGMPIVVGFDLPVTNKAAVENSMKVVSEQGVAGSWRWLDDKTAAFRTEERWEPYQEVAVELRLAGVEASDGIYGVQDRHLRFEVGRELLVDMNVPDHEAVVTIDGEEVRTIPVSNGDGTSNFSTTSSGVHVLMERHETLLMDSDTVDLPAGRDGYSTEVRYAIRTSNSGEFFHEASYNGNIGSANTSNGCTNMRLDDAEWFFENTLTGDIVETTGTDRVKEWYNGWGYWQLSWDEWLSESATGEPQVTDGTDPPRSPHGGE</sequence>
<evidence type="ECO:0000256" key="3">
    <source>
        <dbReference type="ARBA" id="ARBA00022960"/>
    </source>
</evidence>
<keyword evidence="6 7" id="KW-0961">Cell wall biogenesis/degradation</keyword>
<dbReference type="InterPro" id="IPR050979">
    <property type="entry name" value="LD-transpeptidase"/>
</dbReference>
<dbReference type="RefSeq" id="WP_311511157.1">
    <property type="nucleotide sequence ID" value="NZ_JAVREP010000004.1"/>
</dbReference>
<evidence type="ECO:0000313" key="11">
    <source>
        <dbReference type="EMBL" id="MDT0328437.1"/>
    </source>
</evidence>
<dbReference type="Proteomes" id="UP001183390">
    <property type="component" value="Unassembled WGS sequence"/>
</dbReference>
<dbReference type="PANTHER" id="PTHR30582">
    <property type="entry name" value="L,D-TRANSPEPTIDASE"/>
    <property type="match status" value="1"/>
</dbReference>
<comment type="caution">
    <text evidence="11">The sequence shown here is derived from an EMBL/GenBank/DDBJ whole genome shotgun (WGS) entry which is preliminary data.</text>
</comment>
<dbReference type="Pfam" id="PF17964">
    <property type="entry name" value="Big_10"/>
    <property type="match status" value="1"/>
</dbReference>
<organism evidence="11 12">
    <name type="scientific">Nocardiopsis lambiniae</name>
    <dbReference type="NCBI Taxonomy" id="3075539"/>
    <lineage>
        <taxon>Bacteria</taxon>
        <taxon>Bacillati</taxon>
        <taxon>Actinomycetota</taxon>
        <taxon>Actinomycetes</taxon>
        <taxon>Streptosporangiales</taxon>
        <taxon>Nocardiopsidaceae</taxon>
        <taxon>Nocardiopsis</taxon>
    </lineage>
</organism>
<dbReference type="PROSITE" id="PS52029">
    <property type="entry name" value="LD_TPASE"/>
    <property type="match status" value="1"/>
</dbReference>
<dbReference type="SUPFAM" id="SSF141523">
    <property type="entry name" value="L,D-transpeptidase catalytic domain-like"/>
    <property type="match status" value="1"/>
</dbReference>
<keyword evidence="9" id="KW-0732">Signal</keyword>
<dbReference type="InterPro" id="IPR005490">
    <property type="entry name" value="LD_TPept_cat_dom"/>
</dbReference>
<feature type="active site" description="Proton donor/acceptor" evidence="7">
    <location>
        <position position="336"/>
    </location>
</feature>
<dbReference type="InterPro" id="IPR038063">
    <property type="entry name" value="Transpep_catalytic_dom"/>
</dbReference>
<feature type="domain" description="L,D-TPase catalytic" evidence="10">
    <location>
        <begin position="251"/>
        <end position="377"/>
    </location>
</feature>
<dbReference type="Gene3D" id="2.60.40.3710">
    <property type="match status" value="1"/>
</dbReference>
<evidence type="ECO:0000313" key="12">
    <source>
        <dbReference type="Proteomes" id="UP001183390"/>
    </source>
</evidence>
<feature type="compositionally biased region" description="Polar residues" evidence="8">
    <location>
        <begin position="402"/>
        <end position="412"/>
    </location>
</feature>
<accession>A0ABU2M7D6</accession>
<evidence type="ECO:0000256" key="8">
    <source>
        <dbReference type="SAM" id="MobiDB-lite"/>
    </source>
</evidence>
<name>A0ABU2M7D6_9ACTN</name>
<evidence type="ECO:0000256" key="5">
    <source>
        <dbReference type="ARBA" id="ARBA00023315"/>
    </source>
</evidence>